<dbReference type="eggNOG" id="ENOG5031A9M">
    <property type="taxonomic scope" value="Bacteria"/>
</dbReference>
<gene>
    <name evidence="1" type="ORF">HMPREF9309_01601</name>
</gene>
<evidence type="ECO:0000313" key="2">
    <source>
        <dbReference type="Proteomes" id="UP000014539"/>
    </source>
</evidence>
<keyword evidence="2" id="KW-1185">Reference proteome</keyword>
<proteinExistence type="predicted"/>
<dbReference type="EMBL" id="AGYD01000016">
    <property type="protein sequence ID" value="EPH07380.1"/>
    <property type="molecule type" value="Genomic_DNA"/>
</dbReference>
<protein>
    <submittedName>
        <fullName evidence="1">Uncharacterized protein</fullName>
    </submittedName>
</protein>
<reference evidence="1 2" key="1">
    <citation type="submission" date="2013-06" db="EMBL/GenBank/DDBJ databases">
        <title>The Genome Sequence of Campylobacter ureolyticus ACS-301-V-SCH3B.</title>
        <authorList>
            <consortium name="The Broad Institute Genomics Platform"/>
            <person name="Earl A."/>
            <person name="Ward D."/>
            <person name="Feldgarden M."/>
            <person name="Gevers D."/>
            <person name="Saerens B."/>
            <person name="Vaneechoutte M."/>
            <person name="Walker B."/>
            <person name="Young S."/>
            <person name="Zeng Q."/>
            <person name="Gargeya S."/>
            <person name="Fitzgerald M."/>
            <person name="Haas B."/>
            <person name="Abouelleil A."/>
            <person name="Allen A.W."/>
            <person name="Alvarado L."/>
            <person name="Arachchi H.M."/>
            <person name="Berlin A.M."/>
            <person name="Chapman S.B."/>
            <person name="Gainer-Dewar J."/>
            <person name="Goldberg J."/>
            <person name="Griggs A."/>
            <person name="Gujja S."/>
            <person name="Hansen M."/>
            <person name="Howarth C."/>
            <person name="Imamovic A."/>
            <person name="Ireland A."/>
            <person name="Larimer J."/>
            <person name="McCowan C."/>
            <person name="Murphy C."/>
            <person name="Pearson M."/>
            <person name="Poon T.W."/>
            <person name="Priest M."/>
            <person name="Roberts A."/>
            <person name="Saif S."/>
            <person name="Shea T."/>
            <person name="Sisk P."/>
            <person name="Sykes S."/>
            <person name="Wortman J."/>
            <person name="Nusbaum C."/>
            <person name="Birren B."/>
        </authorList>
    </citation>
    <scope>NUCLEOTIDE SEQUENCE [LARGE SCALE GENOMIC DNA]</scope>
    <source>
        <strain evidence="1 2">ACS-301-V-Sch3b</strain>
    </source>
</reference>
<dbReference type="RefSeq" id="WP_016647454.1">
    <property type="nucleotide sequence ID" value="NZ_KE340329.1"/>
</dbReference>
<dbReference type="PATRIC" id="fig|883165.3.peg.1620"/>
<organism evidence="1 2">
    <name type="scientific">Campylobacter ureolyticus ACS-301-V-Sch3b</name>
    <dbReference type="NCBI Taxonomy" id="883165"/>
    <lineage>
        <taxon>Bacteria</taxon>
        <taxon>Pseudomonadati</taxon>
        <taxon>Campylobacterota</taxon>
        <taxon>Epsilonproteobacteria</taxon>
        <taxon>Campylobacterales</taxon>
        <taxon>Campylobacteraceae</taxon>
        <taxon>Campylobacter</taxon>
    </lineage>
</organism>
<dbReference type="Proteomes" id="UP000014539">
    <property type="component" value="Unassembled WGS sequence"/>
</dbReference>
<sequence length="101" mass="12005">MAEKLNINIKDALKQQEDLQTFKKADKLAKKPKRQTTQVSIYLHKDELEYLDDMCEKEFIARNAYMRKLLVKDMELNKILKDKGINITEFKETMIRKALDI</sequence>
<name>S3YFW0_9BACT</name>
<dbReference type="HOGENOM" id="CLU_179839_0_0_7"/>
<dbReference type="AlphaFoldDB" id="S3YFW0"/>
<accession>S3YFW0</accession>
<comment type="caution">
    <text evidence="1">The sequence shown here is derived from an EMBL/GenBank/DDBJ whole genome shotgun (WGS) entry which is preliminary data.</text>
</comment>
<evidence type="ECO:0000313" key="1">
    <source>
        <dbReference type="EMBL" id="EPH07380.1"/>
    </source>
</evidence>